<dbReference type="PANTHER" id="PTHR37315">
    <property type="entry name" value="UPF0311 PROTEIN BLR7842"/>
    <property type="match status" value="1"/>
</dbReference>
<dbReference type="AlphaFoldDB" id="A0A2U0SEZ5"/>
<dbReference type="Pfam" id="PF11578">
    <property type="entry name" value="DUF3237"/>
    <property type="match status" value="1"/>
</dbReference>
<evidence type="ECO:0000256" key="1">
    <source>
        <dbReference type="HAMAP-Rule" id="MF_00775"/>
    </source>
</evidence>
<dbReference type="Proteomes" id="UP000245890">
    <property type="component" value="Unassembled WGS sequence"/>
</dbReference>
<name>A0A2U0SEZ5_9SPHN</name>
<gene>
    <name evidence="2" type="ORF">DD559_11625</name>
</gene>
<evidence type="ECO:0000313" key="3">
    <source>
        <dbReference type="Proteomes" id="UP000245890"/>
    </source>
</evidence>
<proteinExistence type="inferred from homology"/>
<dbReference type="RefSeq" id="WP_116469318.1">
    <property type="nucleotide sequence ID" value="NZ_QENQ01000001.1"/>
</dbReference>
<dbReference type="PANTHER" id="PTHR37315:SF1">
    <property type="entry name" value="UPF0311 PROTEIN BLR7842"/>
    <property type="match status" value="1"/>
</dbReference>
<keyword evidence="3" id="KW-1185">Reference proteome</keyword>
<comment type="similarity">
    <text evidence="1">Belongs to the UPF0311 family.</text>
</comment>
<dbReference type="OrthoDB" id="5294829at2"/>
<comment type="caution">
    <text evidence="2">The sequence shown here is derived from an EMBL/GenBank/DDBJ whole genome shotgun (WGS) entry which is preliminary data.</text>
</comment>
<evidence type="ECO:0000313" key="2">
    <source>
        <dbReference type="EMBL" id="PVX29900.1"/>
    </source>
</evidence>
<dbReference type="Gene3D" id="2.40.160.20">
    <property type="match status" value="1"/>
</dbReference>
<organism evidence="2 3">
    <name type="scientific">Sphingomonas pokkalii</name>
    <dbReference type="NCBI Taxonomy" id="2175090"/>
    <lineage>
        <taxon>Bacteria</taxon>
        <taxon>Pseudomonadati</taxon>
        <taxon>Pseudomonadota</taxon>
        <taxon>Alphaproteobacteria</taxon>
        <taxon>Sphingomonadales</taxon>
        <taxon>Sphingomonadaceae</taxon>
        <taxon>Sphingomonas</taxon>
    </lineage>
</organism>
<sequence>MTVLVMRESDMGGVARRELLGTLGAIGLAAGGADRALAQGAGPERLHSLPLEFAYEAIVTLAPATPVGKTPYGTRNRIPITGGTFEGPRIRGKVLPGGMDWQLERPDGCLDVYADYMMQAEDGTLIHVINKGLISRDPARPYLRTIPWFEVPEGPHGWLNQSVFTGTIGAPPPGSGPAVRITVYRIA</sequence>
<dbReference type="InterPro" id="IPR020915">
    <property type="entry name" value="UPF0311"/>
</dbReference>
<dbReference type="EMBL" id="QENQ01000001">
    <property type="protein sequence ID" value="PVX29900.1"/>
    <property type="molecule type" value="Genomic_DNA"/>
</dbReference>
<dbReference type="HAMAP" id="MF_00775">
    <property type="entry name" value="UPF0311"/>
    <property type="match status" value="1"/>
</dbReference>
<reference evidence="2 3" key="1">
    <citation type="submission" date="2018-05" db="EMBL/GenBank/DDBJ databases">
        <title>Description of Sphingomonas pokkalii sp nov, isolated from the rhizosphere of saline tolerant pokkali rice and its draft genome analysis.</title>
        <authorList>
            <person name="Menon R."/>
            <person name="Kumari S."/>
            <person name="Rameshkumar N."/>
        </authorList>
    </citation>
    <scope>NUCLEOTIDE SEQUENCE [LARGE SCALE GENOMIC DNA]</scope>
    <source>
        <strain evidence="2 3">L3B27</strain>
    </source>
</reference>
<protein>
    <recommendedName>
        <fullName evidence="1">UPF0311 protein DD559_11625</fullName>
    </recommendedName>
</protein>
<accession>A0A2U0SEZ5</accession>